<evidence type="ECO:0008006" key="4">
    <source>
        <dbReference type="Google" id="ProtNLM"/>
    </source>
</evidence>
<evidence type="ECO:0000313" key="2">
    <source>
        <dbReference type="EMBL" id="KAJ8956641.1"/>
    </source>
</evidence>
<proteinExistence type="predicted"/>
<gene>
    <name evidence="2" type="ORF">NQ318_013995</name>
</gene>
<feature type="compositionally biased region" description="Polar residues" evidence="1">
    <location>
        <begin position="1"/>
        <end position="18"/>
    </location>
</feature>
<keyword evidence="3" id="KW-1185">Reference proteome</keyword>
<evidence type="ECO:0000313" key="3">
    <source>
        <dbReference type="Proteomes" id="UP001162162"/>
    </source>
</evidence>
<protein>
    <recommendedName>
        <fullName evidence="4">Enhancer of split malpha protein</fullName>
    </recommendedName>
</protein>
<dbReference type="GO" id="GO:0007219">
    <property type="term" value="P:Notch signaling pathway"/>
    <property type="evidence" value="ECO:0007669"/>
    <property type="project" value="InterPro"/>
</dbReference>
<dbReference type="AlphaFoldDB" id="A0AAV8Z0R7"/>
<accession>A0AAV8Z0R7</accession>
<dbReference type="GO" id="GO:0007423">
    <property type="term" value="P:sensory organ development"/>
    <property type="evidence" value="ECO:0007669"/>
    <property type="project" value="InterPro"/>
</dbReference>
<evidence type="ECO:0000256" key="1">
    <source>
        <dbReference type="SAM" id="MobiDB-lite"/>
    </source>
</evidence>
<dbReference type="Pfam" id="PF15952">
    <property type="entry name" value="ESM4"/>
    <property type="match status" value="1"/>
</dbReference>
<sequence length="160" mass="18286">MNFNAEYSVSSNNSINDNKVNDKKARSPMHQIKRLIKCVLKRGDKNTYRKQPQPSYFVDEDEIADNIANEILENEIFEDIDACEELAAVPVYEDGEMELMPVARGQRYIPVHFARTEAGTFFWTSMAGPDTDISCHGDKNAISYYQTPELQVPCDRWAQA</sequence>
<name>A0AAV8Z0R7_9CUCU</name>
<reference evidence="2" key="1">
    <citation type="journal article" date="2023" name="Insect Mol. Biol.">
        <title>Genome sequencing provides insights into the evolution of gene families encoding plant cell wall-degrading enzymes in longhorned beetles.</title>
        <authorList>
            <person name="Shin N.R."/>
            <person name="Okamura Y."/>
            <person name="Kirsch R."/>
            <person name="Pauchet Y."/>
        </authorList>
    </citation>
    <scope>NUCLEOTIDE SEQUENCE</scope>
    <source>
        <strain evidence="2">AMC_N1</strain>
    </source>
</reference>
<dbReference type="InterPro" id="IPR029686">
    <property type="entry name" value="Malpha/m4/m2"/>
</dbReference>
<dbReference type="PANTHER" id="PTHR12254:SF0">
    <property type="entry name" value="BARBU-RELATED"/>
    <property type="match status" value="1"/>
</dbReference>
<dbReference type="Proteomes" id="UP001162162">
    <property type="component" value="Unassembled WGS sequence"/>
</dbReference>
<feature type="region of interest" description="Disordered" evidence="1">
    <location>
        <begin position="1"/>
        <end position="26"/>
    </location>
</feature>
<organism evidence="2 3">
    <name type="scientific">Aromia moschata</name>
    <dbReference type="NCBI Taxonomy" id="1265417"/>
    <lineage>
        <taxon>Eukaryota</taxon>
        <taxon>Metazoa</taxon>
        <taxon>Ecdysozoa</taxon>
        <taxon>Arthropoda</taxon>
        <taxon>Hexapoda</taxon>
        <taxon>Insecta</taxon>
        <taxon>Pterygota</taxon>
        <taxon>Neoptera</taxon>
        <taxon>Endopterygota</taxon>
        <taxon>Coleoptera</taxon>
        <taxon>Polyphaga</taxon>
        <taxon>Cucujiformia</taxon>
        <taxon>Chrysomeloidea</taxon>
        <taxon>Cerambycidae</taxon>
        <taxon>Cerambycinae</taxon>
        <taxon>Callichromatini</taxon>
        <taxon>Aromia</taxon>
    </lineage>
</organism>
<comment type="caution">
    <text evidence="2">The sequence shown here is derived from an EMBL/GenBank/DDBJ whole genome shotgun (WGS) entry which is preliminary data.</text>
</comment>
<dbReference type="PANTHER" id="PTHR12254">
    <property type="entry name" value="ENHANCER OF SPLIT MALPHA PROTEIN"/>
    <property type="match status" value="1"/>
</dbReference>
<dbReference type="EMBL" id="JAPWTK010000028">
    <property type="protein sequence ID" value="KAJ8956641.1"/>
    <property type="molecule type" value="Genomic_DNA"/>
</dbReference>